<sequence length="460" mass="49425">MENNKPKLKLSESIIILIGLLIVMSVGIIGLHISPEVPILFSIMILIFWAKWRGFTWDEINNSFIVGIKSGILPLFIFLLIGSLIGVWIATGIIPTLMVYGFHLINVQWFLPSVFVICGAMGAVIGSAFTVCSTLGIVFMGIGLTLGVDPAMTAGAILSGAVFGDKASPLSVSTNVAASVVHANLIDHIKNLMWSTIPASIVAFILYALLGRHNGNANFNNVNQTINVLQHHFIISPIALIPVFLLFICAWIKIPTIPTLFINLLVSGIMGLIRMPELNLVKLNNVIQSGFVSHTGDKRVDLLLTRGGISGMMGTVALIFVALSIGGLLINLGIIKSIMTPLTAHLHSTAALIISVIITCFGVNFFIGEQFLSLILPGESFSKAFKEHNLAPVALSRALEDGGTALTYLIPWGVAGSFVTATLNVPTVEYIPFVFLSLFSPVFSILSAVTGFKIKHLNNK</sequence>
<feature type="domain" description="Na+/H+ antiporter NhaC-like C-terminal" evidence="10">
    <location>
        <begin position="160"/>
        <end position="452"/>
    </location>
</feature>
<keyword evidence="5 9" id="KW-0812">Transmembrane</keyword>
<comment type="caution">
    <text evidence="11">The sequence shown here is derived from an EMBL/GenBank/DDBJ whole genome shotgun (WGS) entry which is preliminary data.</text>
</comment>
<evidence type="ECO:0000256" key="4">
    <source>
        <dbReference type="ARBA" id="ARBA00022475"/>
    </source>
</evidence>
<feature type="transmembrane region" description="Helical" evidence="9">
    <location>
        <begin position="37"/>
        <end position="54"/>
    </location>
</feature>
<accession>A0ABU8SM39</accession>
<dbReference type="Proteomes" id="UP001370590">
    <property type="component" value="Unassembled WGS sequence"/>
</dbReference>
<feature type="transmembrane region" description="Helical" evidence="9">
    <location>
        <begin position="192"/>
        <end position="210"/>
    </location>
</feature>
<feature type="transmembrane region" description="Helical" evidence="9">
    <location>
        <begin position="230"/>
        <end position="252"/>
    </location>
</feature>
<gene>
    <name evidence="11" type="ORF">R4146_07395</name>
</gene>
<evidence type="ECO:0000256" key="1">
    <source>
        <dbReference type="ARBA" id="ARBA00004651"/>
    </source>
</evidence>
<keyword evidence="3" id="KW-0050">Antiport</keyword>
<dbReference type="InterPro" id="IPR018461">
    <property type="entry name" value="Na/H_Antiport_NhaC-like_C"/>
</dbReference>
<keyword evidence="7 9" id="KW-0472">Membrane</keyword>
<feature type="transmembrane region" description="Helical" evidence="9">
    <location>
        <begin position="309"/>
        <end position="334"/>
    </location>
</feature>
<evidence type="ECO:0000256" key="7">
    <source>
        <dbReference type="ARBA" id="ARBA00023136"/>
    </source>
</evidence>
<dbReference type="PANTHER" id="PTHR33451">
    <property type="entry name" value="MALATE-2H(+)/NA(+)-LACTATE ANTIPORTER"/>
    <property type="match status" value="1"/>
</dbReference>
<feature type="transmembrane region" description="Helical" evidence="9">
    <location>
        <begin position="430"/>
        <end position="452"/>
    </location>
</feature>
<comment type="similarity">
    <text evidence="8">Belongs to the NhaC Na(+)/H(+) (TC 2.A.35) antiporter family.</text>
</comment>
<evidence type="ECO:0000313" key="12">
    <source>
        <dbReference type="Proteomes" id="UP001370590"/>
    </source>
</evidence>
<evidence type="ECO:0000256" key="9">
    <source>
        <dbReference type="SAM" id="Phobius"/>
    </source>
</evidence>
<feature type="transmembrane region" description="Helical" evidence="9">
    <location>
        <begin position="12"/>
        <end position="31"/>
    </location>
</feature>
<feature type="transmembrane region" description="Helical" evidence="9">
    <location>
        <begin position="114"/>
        <end position="142"/>
    </location>
</feature>
<comment type="subcellular location">
    <subcellularLocation>
        <location evidence="1">Cell membrane</location>
        <topology evidence="1">Multi-pass membrane protein</topology>
    </subcellularLocation>
</comment>
<evidence type="ECO:0000256" key="6">
    <source>
        <dbReference type="ARBA" id="ARBA00022989"/>
    </source>
</evidence>
<reference evidence="11 12" key="1">
    <citation type="submission" date="2023-10" db="EMBL/GenBank/DDBJ databases">
        <title>Nicoliella lavandulae sp. nov. isolated from Lavandula angustifolia flowers.</title>
        <authorList>
            <person name="Alcantara C."/>
            <person name="Zuniga M."/>
            <person name="Landete J.M."/>
            <person name="Monedero V."/>
        </authorList>
    </citation>
    <scope>NUCLEOTIDE SEQUENCE [LARGE SCALE GENOMIC DNA]</scope>
    <source>
        <strain evidence="11 12">Es01</strain>
    </source>
</reference>
<name>A0ABU8SM39_9LACO</name>
<keyword evidence="12" id="KW-1185">Reference proteome</keyword>
<feature type="transmembrane region" description="Helical" evidence="9">
    <location>
        <begin position="75"/>
        <end position="102"/>
    </location>
</feature>
<dbReference type="PANTHER" id="PTHR33451:SF6">
    <property type="entry name" value="NA(+)_H(+) ANTIPORTER NHAC"/>
    <property type="match status" value="1"/>
</dbReference>
<feature type="transmembrane region" description="Helical" evidence="9">
    <location>
        <begin position="346"/>
        <end position="367"/>
    </location>
</feature>
<evidence type="ECO:0000256" key="5">
    <source>
        <dbReference type="ARBA" id="ARBA00022692"/>
    </source>
</evidence>
<organism evidence="11 12">
    <name type="scientific">Nicoliella lavandulae</name>
    <dbReference type="NCBI Taxonomy" id="3082954"/>
    <lineage>
        <taxon>Bacteria</taxon>
        <taxon>Bacillati</taxon>
        <taxon>Bacillota</taxon>
        <taxon>Bacilli</taxon>
        <taxon>Lactobacillales</taxon>
        <taxon>Lactobacillaceae</taxon>
        <taxon>Nicoliella</taxon>
    </lineage>
</organism>
<evidence type="ECO:0000256" key="2">
    <source>
        <dbReference type="ARBA" id="ARBA00022448"/>
    </source>
</evidence>
<evidence type="ECO:0000256" key="3">
    <source>
        <dbReference type="ARBA" id="ARBA00022449"/>
    </source>
</evidence>
<dbReference type="InterPro" id="IPR052180">
    <property type="entry name" value="NhaC_Na-H+_Antiporter"/>
</dbReference>
<evidence type="ECO:0000256" key="8">
    <source>
        <dbReference type="ARBA" id="ARBA00038435"/>
    </source>
</evidence>
<keyword evidence="4" id="KW-1003">Cell membrane</keyword>
<evidence type="ECO:0000313" key="11">
    <source>
        <dbReference type="EMBL" id="MEJ6400967.1"/>
    </source>
</evidence>
<keyword evidence="2" id="KW-0813">Transport</keyword>
<keyword evidence="6 9" id="KW-1133">Transmembrane helix</keyword>
<evidence type="ECO:0000259" key="10">
    <source>
        <dbReference type="Pfam" id="PF03553"/>
    </source>
</evidence>
<dbReference type="Pfam" id="PF03553">
    <property type="entry name" value="Na_H_antiporter"/>
    <property type="match status" value="1"/>
</dbReference>
<proteinExistence type="inferred from homology"/>
<dbReference type="EMBL" id="JAWMWH010000003">
    <property type="protein sequence ID" value="MEJ6400967.1"/>
    <property type="molecule type" value="Genomic_DNA"/>
</dbReference>
<dbReference type="RefSeq" id="WP_339960816.1">
    <property type="nucleotide sequence ID" value="NZ_JAWMWH010000003.1"/>
</dbReference>
<protein>
    <submittedName>
        <fullName evidence="11">Na+/H+ antiporter NhaC family protein</fullName>
    </submittedName>
</protein>